<dbReference type="EMBL" id="LSYV01000412">
    <property type="protein sequence ID" value="KXZ41521.1"/>
    <property type="molecule type" value="Genomic_DNA"/>
</dbReference>
<gene>
    <name evidence="1" type="ORF">GPECTOR_415g265</name>
</gene>
<reference evidence="2" key="1">
    <citation type="journal article" date="2016" name="Nat. Commun.">
        <title>The Gonium pectorale genome demonstrates co-option of cell cycle regulation during the evolution of multicellularity.</title>
        <authorList>
            <person name="Hanschen E.R."/>
            <person name="Marriage T.N."/>
            <person name="Ferris P.J."/>
            <person name="Hamaji T."/>
            <person name="Toyoda A."/>
            <person name="Fujiyama A."/>
            <person name="Neme R."/>
            <person name="Noguchi H."/>
            <person name="Minakuchi Y."/>
            <person name="Suzuki M."/>
            <person name="Kawai-Toyooka H."/>
            <person name="Smith D.R."/>
            <person name="Sparks H."/>
            <person name="Anderson J."/>
            <person name="Bakaric R."/>
            <person name="Luria V."/>
            <person name="Karger A."/>
            <person name="Kirschner M.W."/>
            <person name="Durand P.M."/>
            <person name="Michod R.E."/>
            <person name="Nozaki H."/>
            <person name="Olson B.J."/>
        </authorList>
    </citation>
    <scope>NUCLEOTIDE SEQUENCE [LARGE SCALE GENOMIC DNA]</scope>
    <source>
        <strain evidence="2">NIES-2863</strain>
    </source>
</reference>
<evidence type="ECO:0000313" key="2">
    <source>
        <dbReference type="Proteomes" id="UP000075714"/>
    </source>
</evidence>
<name>A0A150FV75_GONPE</name>
<comment type="caution">
    <text evidence="1">The sequence shown here is derived from an EMBL/GenBank/DDBJ whole genome shotgun (WGS) entry which is preliminary data.</text>
</comment>
<dbReference type="Proteomes" id="UP000075714">
    <property type="component" value="Unassembled WGS sequence"/>
</dbReference>
<evidence type="ECO:0000313" key="1">
    <source>
        <dbReference type="EMBL" id="KXZ41521.1"/>
    </source>
</evidence>
<keyword evidence="2" id="KW-1185">Reference proteome</keyword>
<sequence length="55" mass="5833">MLGDRLTLAVADGSDAMVLLSGTSSSSGRMTVRCSEEEARRTGHLYRVHPGGALR</sequence>
<accession>A0A150FV75</accession>
<organism evidence="1 2">
    <name type="scientific">Gonium pectorale</name>
    <name type="common">Green alga</name>
    <dbReference type="NCBI Taxonomy" id="33097"/>
    <lineage>
        <taxon>Eukaryota</taxon>
        <taxon>Viridiplantae</taxon>
        <taxon>Chlorophyta</taxon>
        <taxon>core chlorophytes</taxon>
        <taxon>Chlorophyceae</taxon>
        <taxon>CS clade</taxon>
        <taxon>Chlamydomonadales</taxon>
        <taxon>Volvocaceae</taxon>
        <taxon>Gonium</taxon>
    </lineage>
</organism>
<protein>
    <submittedName>
        <fullName evidence="1">Uncharacterized protein</fullName>
    </submittedName>
</protein>
<dbReference type="AlphaFoldDB" id="A0A150FV75"/>
<proteinExistence type="predicted"/>